<evidence type="ECO:0000256" key="4">
    <source>
        <dbReference type="ARBA" id="ARBA00022723"/>
    </source>
</evidence>
<evidence type="ECO:0000256" key="5">
    <source>
        <dbReference type="ARBA" id="ARBA00023004"/>
    </source>
</evidence>
<dbReference type="EMBL" id="CP000498">
    <property type="protein sequence ID" value="ABN66175.1"/>
    <property type="molecule type" value="Genomic_DNA"/>
</dbReference>
<dbReference type="PROSITE" id="PS50255">
    <property type="entry name" value="CYTOCHROME_B5_2"/>
    <property type="match status" value="1"/>
</dbReference>
<keyword evidence="11" id="KW-1185">Reference proteome</keyword>
<dbReference type="KEGG" id="pic:PICST_31632"/>
<keyword evidence="3 8" id="KW-0812">Transmembrane</keyword>
<keyword evidence="6 8" id="KW-0472">Membrane</keyword>
<proteinExistence type="inferred from homology"/>
<comment type="subcellular location">
    <subcellularLocation>
        <location evidence="1">Membrane</location>
    </subcellularLocation>
</comment>
<accession>A3LU39</accession>
<dbReference type="InterPro" id="IPR001199">
    <property type="entry name" value="Cyt_B5-like_heme/steroid-bd"/>
</dbReference>
<dbReference type="eggNOG" id="KOG0537">
    <property type="taxonomic scope" value="Eukaryota"/>
</dbReference>
<dbReference type="GO" id="GO:0020037">
    <property type="term" value="F:heme binding"/>
    <property type="evidence" value="ECO:0007669"/>
    <property type="project" value="TreeGrafter"/>
</dbReference>
<dbReference type="SMART" id="SM01117">
    <property type="entry name" value="Cyt-b5"/>
    <property type="match status" value="1"/>
</dbReference>
<evidence type="ECO:0000256" key="1">
    <source>
        <dbReference type="ARBA" id="ARBA00004370"/>
    </source>
</evidence>
<feature type="domain" description="Cytochrome b5 heme-binding" evidence="9">
    <location>
        <begin position="16"/>
        <end position="92"/>
    </location>
</feature>
<dbReference type="STRING" id="322104.A3LU39"/>
<dbReference type="PANTHER" id="PTHR19359:SF95">
    <property type="entry name" value="CYTOCHROME B5 TYPE B"/>
    <property type="match status" value="1"/>
</dbReference>
<dbReference type="GO" id="GO:0046872">
    <property type="term" value="F:metal ion binding"/>
    <property type="evidence" value="ECO:0007669"/>
    <property type="project" value="UniProtKB-KW"/>
</dbReference>
<dbReference type="Proteomes" id="UP000002258">
    <property type="component" value="Chromosome 4"/>
</dbReference>
<evidence type="ECO:0000256" key="8">
    <source>
        <dbReference type="SAM" id="Phobius"/>
    </source>
</evidence>
<comment type="similarity">
    <text evidence="7">Belongs to the cytochrome b5 family.</text>
</comment>
<dbReference type="HOGENOM" id="CLU_102602_3_1_1"/>
<gene>
    <name evidence="10" type="primary">CYB4</name>
    <name evidence="10" type="ORF">PICST_31632</name>
</gene>
<dbReference type="InterPro" id="IPR050668">
    <property type="entry name" value="Cytochrome_b5"/>
</dbReference>
<evidence type="ECO:0000259" key="9">
    <source>
        <dbReference type="PROSITE" id="PS50255"/>
    </source>
</evidence>
<dbReference type="OMA" id="WILYPVI"/>
<dbReference type="InterPro" id="IPR036400">
    <property type="entry name" value="Cyt_B5-like_heme/steroid_sf"/>
</dbReference>
<dbReference type="AlphaFoldDB" id="A3LU39"/>
<dbReference type="GO" id="GO:0016020">
    <property type="term" value="C:membrane"/>
    <property type="evidence" value="ECO:0007669"/>
    <property type="project" value="UniProtKB-SubCell"/>
</dbReference>
<keyword evidence="5" id="KW-0408">Iron</keyword>
<evidence type="ECO:0000256" key="3">
    <source>
        <dbReference type="ARBA" id="ARBA00022692"/>
    </source>
</evidence>
<evidence type="ECO:0000313" key="11">
    <source>
        <dbReference type="Proteomes" id="UP000002258"/>
    </source>
</evidence>
<dbReference type="GeneID" id="4838709"/>
<feature type="transmembrane region" description="Helical" evidence="8">
    <location>
        <begin position="133"/>
        <end position="155"/>
    </location>
</feature>
<organism evidence="10 11">
    <name type="scientific">Scheffersomyces stipitis (strain ATCC 58785 / CBS 6054 / NBRC 10063 / NRRL Y-11545)</name>
    <name type="common">Yeast</name>
    <name type="synonym">Pichia stipitis</name>
    <dbReference type="NCBI Taxonomy" id="322104"/>
    <lineage>
        <taxon>Eukaryota</taxon>
        <taxon>Fungi</taxon>
        <taxon>Dikarya</taxon>
        <taxon>Ascomycota</taxon>
        <taxon>Saccharomycotina</taxon>
        <taxon>Pichiomycetes</taxon>
        <taxon>Debaryomycetaceae</taxon>
        <taxon>Scheffersomyces</taxon>
    </lineage>
</organism>
<evidence type="ECO:0000313" key="10">
    <source>
        <dbReference type="EMBL" id="ABN66175.1"/>
    </source>
</evidence>
<keyword evidence="8" id="KW-1133">Transmembrane helix</keyword>
<name>A3LU39_PICST</name>
<keyword evidence="4" id="KW-0479">Metal-binding</keyword>
<dbReference type="OrthoDB" id="260519at2759"/>
<reference evidence="10 11" key="1">
    <citation type="journal article" date="2007" name="Nat. Biotechnol.">
        <title>Genome sequence of the lignocellulose-bioconverting and xylose-fermenting yeast Pichia stipitis.</title>
        <authorList>
            <person name="Jeffries T.W."/>
            <person name="Grigoriev I.V."/>
            <person name="Grimwood J."/>
            <person name="Laplaza J.M."/>
            <person name="Aerts A."/>
            <person name="Salamov A."/>
            <person name="Schmutz J."/>
            <person name="Lindquist E."/>
            <person name="Dehal P."/>
            <person name="Shapiro H."/>
            <person name="Jin Y.S."/>
            <person name="Passoth V."/>
            <person name="Richardson P.M."/>
        </authorList>
    </citation>
    <scope>NUCLEOTIDE SEQUENCE [LARGE SCALE GENOMIC DNA]</scope>
    <source>
        <strain evidence="11">ATCC 58785 / CBS 6054 / NBRC 10063 / NRRL Y-11545</strain>
    </source>
</reference>
<evidence type="ECO:0000256" key="7">
    <source>
        <dbReference type="ARBA" id="ARBA00038168"/>
    </source>
</evidence>
<dbReference type="RefSeq" id="XP_001384204.1">
    <property type="nucleotide sequence ID" value="XM_001384167.1"/>
</dbReference>
<dbReference type="PANTHER" id="PTHR19359">
    <property type="entry name" value="CYTOCHROME B5"/>
    <property type="match status" value="1"/>
</dbReference>
<evidence type="ECO:0000256" key="2">
    <source>
        <dbReference type="ARBA" id="ARBA00022617"/>
    </source>
</evidence>
<dbReference type="Gene3D" id="3.10.120.10">
    <property type="entry name" value="Cytochrome b5-like heme/steroid binding domain"/>
    <property type="match status" value="1"/>
</dbReference>
<dbReference type="PRINTS" id="PR00363">
    <property type="entry name" value="CYTOCHROMEB5"/>
</dbReference>
<evidence type="ECO:0000256" key="6">
    <source>
        <dbReference type="ARBA" id="ARBA00023136"/>
    </source>
</evidence>
<keyword evidence="2" id="KW-0349">Heme</keyword>
<dbReference type="Pfam" id="PF00173">
    <property type="entry name" value="Cyt-b5"/>
    <property type="match status" value="1"/>
</dbReference>
<dbReference type="SUPFAM" id="SSF55856">
    <property type="entry name" value="Cytochrome b5-like heme/steroid binding domain"/>
    <property type="match status" value="1"/>
</dbReference>
<dbReference type="InParanoid" id="A3LU39"/>
<protein>
    <submittedName>
        <fullName evidence="10">Outer mitochondrial membrane isoform</fullName>
    </submittedName>
</protein>
<dbReference type="FunFam" id="3.10.120.10:FF:000002">
    <property type="entry name" value="Cytochrome b5 type B"/>
    <property type="match status" value="1"/>
</dbReference>
<sequence length="164" mass="18599">MSSITTVPSISKKVSPRFYTPAEVKKHDTPEDLWMIFYNKVYDVTSFAADHPGGVEVLFDCGGVDASEAFEDVAHSDDAVNMLAPYFIGDVVPEEHRKYANERNPVTQYMKSKVIPSSSPRRKRNNKKKVDKVFVEKLTVVLLVFLAVLSFAFYVSLQKFKWSP</sequence>